<keyword evidence="2" id="KW-0812">Transmembrane</keyword>
<dbReference type="GO" id="GO:0005230">
    <property type="term" value="F:extracellular ligand-gated monoatomic ion channel activity"/>
    <property type="evidence" value="ECO:0007669"/>
    <property type="project" value="InterPro"/>
</dbReference>
<organism evidence="3 4">
    <name type="scientific">Phytophthora megakarya</name>
    <dbReference type="NCBI Taxonomy" id="4795"/>
    <lineage>
        <taxon>Eukaryota</taxon>
        <taxon>Sar</taxon>
        <taxon>Stramenopiles</taxon>
        <taxon>Oomycota</taxon>
        <taxon>Peronosporomycetes</taxon>
        <taxon>Peronosporales</taxon>
        <taxon>Peronosporaceae</taxon>
        <taxon>Phytophthora</taxon>
    </lineage>
</organism>
<protein>
    <submittedName>
        <fullName evidence="3">Putative membrane protein</fullName>
    </submittedName>
</protein>
<dbReference type="InterPro" id="IPR036734">
    <property type="entry name" value="Neur_chan_lig-bd_sf"/>
</dbReference>
<evidence type="ECO:0000313" key="4">
    <source>
        <dbReference type="Proteomes" id="UP000198211"/>
    </source>
</evidence>
<feature type="transmembrane region" description="Helical" evidence="2">
    <location>
        <begin position="404"/>
        <end position="426"/>
    </location>
</feature>
<feature type="transmembrane region" description="Helical" evidence="2">
    <location>
        <begin position="367"/>
        <end position="392"/>
    </location>
</feature>
<reference evidence="4" key="1">
    <citation type="submission" date="2017-03" db="EMBL/GenBank/DDBJ databases">
        <title>Phytopthora megakarya and P. palmivora, two closely related causual agents of cacao black pod achieved similar genome size and gene model numbers by different mechanisms.</title>
        <authorList>
            <person name="Ali S."/>
            <person name="Shao J."/>
            <person name="Larry D.J."/>
            <person name="Kronmiller B."/>
            <person name="Shen D."/>
            <person name="Strem M.D."/>
            <person name="Melnick R.L."/>
            <person name="Guiltinan M.J."/>
            <person name="Tyler B.M."/>
            <person name="Meinhardt L.W."/>
            <person name="Bailey B.A."/>
        </authorList>
    </citation>
    <scope>NUCLEOTIDE SEQUENCE [LARGE SCALE GENOMIC DNA]</scope>
    <source>
        <strain evidence="4">zdho120</strain>
    </source>
</reference>
<sequence>MNLSHNNQQVHCMSWRSTEMNNKEVNKLAKKVTPDWAFSNRVQSYNTAQAAVDLDELPPTIFNWKMHLGTWGHSQHWFIREVMPSQNSRPEPLTARLVAGFSPLEVRVEVNNLISVDTVAQTFTADVMWEVALPGITAIREDSAIQELLQILEIDGGEFEFTNVNSTQDVGDVYYCLAPAGTVRFTDPTSFPESTTEFLSHVQISRRIVATFNEEMTVYNFPVDQQKLTFSFSTGHGVSESLRITPAPVDAGTFAITNYKMGNVYDVVYHDKVFVGEIDAKGVKKGIRFEMMLERRPGYYMTNVATPAGIITYLCFISYTTLSDGMLLATGDRLQIVLTLLLTAVTFKYQVASLTPQISYFTTLDKYVFFCFIVACVVVIENALFPVVARFFSEENNWQEKSLLWVSIGFFTLVNIVWSIHITIFVKIRTRASNALLQVHEVIRVIATSSIPAEHREAVLHEYLDECHYYNWELPKICCAEFGYLYVQLPDDEPRETADVNKKQKLHASTRLKAEQKLDALKDIYTKLNPTVAPLRAMNQESQVPLRAAKPSESFKDGRNHILRRTPTSPAVNTVKRAYSEAVYHRI</sequence>
<dbReference type="Proteomes" id="UP000198211">
    <property type="component" value="Unassembled WGS sequence"/>
</dbReference>
<gene>
    <name evidence="3" type="ORF">PHMEG_0001000</name>
</gene>
<keyword evidence="2" id="KW-1133">Transmembrane helix</keyword>
<dbReference type="Gene3D" id="2.70.170.10">
    <property type="entry name" value="Neurotransmitter-gated ion-channel ligand-binding domain"/>
    <property type="match status" value="1"/>
</dbReference>
<dbReference type="Gene3D" id="1.20.58.390">
    <property type="entry name" value="Neurotransmitter-gated ion-channel transmembrane domain"/>
    <property type="match status" value="1"/>
</dbReference>
<comment type="caution">
    <text evidence="3">The sequence shown here is derived from an EMBL/GenBank/DDBJ whole genome shotgun (WGS) entry which is preliminary data.</text>
</comment>
<dbReference type="SUPFAM" id="SSF90112">
    <property type="entry name" value="Neurotransmitter-gated ion-channel transmembrane pore"/>
    <property type="match status" value="1"/>
</dbReference>
<dbReference type="InterPro" id="IPR006201">
    <property type="entry name" value="Neur_channel"/>
</dbReference>
<dbReference type="PANTHER" id="PTHR18945">
    <property type="entry name" value="NEUROTRANSMITTER GATED ION CHANNEL"/>
    <property type="match status" value="1"/>
</dbReference>
<feature type="transmembrane region" description="Helical" evidence="2">
    <location>
        <begin position="298"/>
        <end position="322"/>
    </location>
</feature>
<dbReference type="GO" id="GO:0004888">
    <property type="term" value="F:transmembrane signaling receptor activity"/>
    <property type="evidence" value="ECO:0007669"/>
    <property type="project" value="InterPro"/>
</dbReference>
<dbReference type="EMBL" id="NBNE01000032">
    <property type="protein sequence ID" value="OWZ24019.1"/>
    <property type="molecule type" value="Genomic_DNA"/>
</dbReference>
<keyword evidence="4" id="KW-1185">Reference proteome</keyword>
<name>A0A225X465_9STRA</name>
<comment type="subcellular location">
    <subcellularLocation>
        <location evidence="1">Membrane</location>
        <topology evidence="1">Multi-pass membrane protein</topology>
    </subcellularLocation>
</comment>
<keyword evidence="2" id="KW-0472">Membrane</keyword>
<proteinExistence type="predicted"/>
<dbReference type="OrthoDB" id="5975154at2759"/>
<feature type="transmembrane region" description="Helical" evidence="2">
    <location>
        <begin position="334"/>
        <end position="355"/>
    </location>
</feature>
<evidence type="ECO:0000256" key="1">
    <source>
        <dbReference type="ARBA" id="ARBA00004141"/>
    </source>
</evidence>
<dbReference type="InterPro" id="IPR038050">
    <property type="entry name" value="Neuro_actylchol_rec"/>
</dbReference>
<evidence type="ECO:0000313" key="3">
    <source>
        <dbReference type="EMBL" id="OWZ24019.1"/>
    </source>
</evidence>
<evidence type="ECO:0000256" key="2">
    <source>
        <dbReference type="SAM" id="Phobius"/>
    </source>
</evidence>
<dbReference type="STRING" id="4795.A0A225X465"/>
<accession>A0A225X465</accession>
<dbReference type="GO" id="GO:0016020">
    <property type="term" value="C:membrane"/>
    <property type="evidence" value="ECO:0007669"/>
    <property type="project" value="UniProtKB-SubCell"/>
</dbReference>
<dbReference type="AlphaFoldDB" id="A0A225X465"/>
<dbReference type="InterPro" id="IPR036719">
    <property type="entry name" value="Neuro-gated_channel_TM_sf"/>
</dbReference>